<dbReference type="PANTHER" id="PTHR42859:SF10">
    <property type="entry name" value="DIMETHYLSULFOXIDE REDUCTASE CHAIN B"/>
    <property type="match status" value="1"/>
</dbReference>
<feature type="domain" description="4Fe-4S ferredoxin-type" evidence="8">
    <location>
        <begin position="44"/>
        <end position="74"/>
    </location>
</feature>
<keyword evidence="2" id="KW-0004">4Fe-4S</keyword>
<evidence type="ECO:0000256" key="3">
    <source>
        <dbReference type="ARBA" id="ARBA00022723"/>
    </source>
</evidence>
<name>A0ABQ0CC72_9PROT</name>
<evidence type="ECO:0000256" key="5">
    <source>
        <dbReference type="ARBA" id="ARBA00022982"/>
    </source>
</evidence>
<dbReference type="RefSeq" id="WP_420906221.1">
    <property type="nucleotide sequence ID" value="NZ_BAAFGK010000005.1"/>
</dbReference>
<evidence type="ECO:0000313" key="9">
    <source>
        <dbReference type="EMBL" id="GAB0058499.1"/>
    </source>
</evidence>
<dbReference type="PROSITE" id="PS51379">
    <property type="entry name" value="4FE4S_FER_2"/>
    <property type="match status" value="3"/>
</dbReference>
<sequence length="242" mass="25900">MTRRGLLQKGGGAAVGLGLIGFLTWVGARSTEAMPVWAVRPPGALPEPDFLGKCLRCGLCVRSCPYDILTLAETGSGVAPGTPFFMPRKAPCEMCPEIPCVQACPSGALDHGLTDIAKARMGLAVLADQETCLAFLGLRCEVCFQVCPVMNKAITLEMRPNTRSGKHVHFLPTVHSEHCTGCGKCEKGCVLEEAAIRVFPRSSVKGELGKHYRVGWEEKKKAGHALIPEPLSLPVRRPGDGP</sequence>
<keyword evidence="7" id="KW-0411">Iron-sulfur</keyword>
<keyword evidence="1" id="KW-0813">Transport</keyword>
<dbReference type="InterPro" id="IPR017896">
    <property type="entry name" value="4Fe4S_Fe-S-bd"/>
</dbReference>
<dbReference type="NCBIfam" id="NF007012">
    <property type="entry name" value="PRK09476.1"/>
    <property type="match status" value="1"/>
</dbReference>
<dbReference type="SUPFAM" id="SSF54862">
    <property type="entry name" value="4Fe-4S ferredoxins"/>
    <property type="match status" value="1"/>
</dbReference>
<dbReference type="PROSITE" id="PS00198">
    <property type="entry name" value="4FE4S_FER_1"/>
    <property type="match status" value="1"/>
</dbReference>
<dbReference type="Gene3D" id="3.30.70.20">
    <property type="match status" value="2"/>
</dbReference>
<reference evidence="9 10" key="2">
    <citation type="submission" date="2024-09" db="EMBL/GenBank/DDBJ databases">
        <title>Draft genome sequence of Candidatus Magnetaquicoccaceae bacterium FCR-1.</title>
        <authorList>
            <person name="Shimoshige H."/>
            <person name="Shimamura S."/>
            <person name="Taoka A."/>
            <person name="Kobayashi H."/>
            <person name="Maekawa T."/>
        </authorList>
    </citation>
    <scope>NUCLEOTIDE SEQUENCE [LARGE SCALE GENOMIC DNA]</scope>
    <source>
        <strain evidence="9 10">FCR-1</strain>
    </source>
</reference>
<keyword evidence="5" id="KW-0249">Electron transport</keyword>
<dbReference type="InterPro" id="IPR004494">
    <property type="entry name" value="MauM_NapG"/>
</dbReference>
<evidence type="ECO:0000256" key="6">
    <source>
        <dbReference type="ARBA" id="ARBA00023004"/>
    </source>
</evidence>
<dbReference type="InterPro" id="IPR050294">
    <property type="entry name" value="RnfB_subfamily"/>
</dbReference>
<keyword evidence="4" id="KW-0677">Repeat</keyword>
<comment type="caution">
    <text evidence="9">The sequence shown here is derived from an EMBL/GenBank/DDBJ whole genome shotgun (WGS) entry which is preliminary data.</text>
</comment>
<dbReference type="PANTHER" id="PTHR42859">
    <property type="entry name" value="OXIDOREDUCTASE"/>
    <property type="match status" value="1"/>
</dbReference>
<dbReference type="Proteomes" id="UP001628193">
    <property type="component" value="Unassembled WGS sequence"/>
</dbReference>
<organism evidence="9 10">
    <name type="scientific">Candidatus Magnetaquiglobus chichijimensis</name>
    <dbReference type="NCBI Taxonomy" id="3141448"/>
    <lineage>
        <taxon>Bacteria</taxon>
        <taxon>Pseudomonadati</taxon>
        <taxon>Pseudomonadota</taxon>
        <taxon>Magnetococcia</taxon>
        <taxon>Magnetococcales</taxon>
        <taxon>Candidatus Magnetaquicoccaceae</taxon>
        <taxon>Candidatus Magnetaquiglobus</taxon>
    </lineage>
</organism>
<dbReference type="NCBIfam" id="TIGR00397">
    <property type="entry name" value="mauM_napG"/>
    <property type="match status" value="1"/>
</dbReference>
<feature type="domain" description="4Fe-4S ferredoxin-type" evidence="8">
    <location>
        <begin position="170"/>
        <end position="201"/>
    </location>
</feature>
<accession>A0ABQ0CC72</accession>
<keyword evidence="10" id="KW-1185">Reference proteome</keyword>
<evidence type="ECO:0000259" key="8">
    <source>
        <dbReference type="PROSITE" id="PS51379"/>
    </source>
</evidence>
<evidence type="ECO:0000256" key="1">
    <source>
        <dbReference type="ARBA" id="ARBA00022448"/>
    </source>
</evidence>
<dbReference type="InterPro" id="IPR017900">
    <property type="entry name" value="4Fe4S_Fe_S_CS"/>
</dbReference>
<keyword evidence="6" id="KW-0408">Iron</keyword>
<keyword evidence="3" id="KW-0479">Metal-binding</keyword>
<dbReference type="EMBL" id="BAAFGK010000005">
    <property type="protein sequence ID" value="GAB0058499.1"/>
    <property type="molecule type" value="Genomic_DNA"/>
</dbReference>
<evidence type="ECO:0000256" key="2">
    <source>
        <dbReference type="ARBA" id="ARBA00022485"/>
    </source>
</evidence>
<evidence type="ECO:0000313" key="10">
    <source>
        <dbReference type="Proteomes" id="UP001628193"/>
    </source>
</evidence>
<evidence type="ECO:0000256" key="7">
    <source>
        <dbReference type="ARBA" id="ARBA00023014"/>
    </source>
</evidence>
<proteinExistence type="predicted"/>
<evidence type="ECO:0000256" key="4">
    <source>
        <dbReference type="ARBA" id="ARBA00022737"/>
    </source>
</evidence>
<feature type="domain" description="4Fe-4S ferredoxin-type" evidence="8">
    <location>
        <begin position="81"/>
        <end position="114"/>
    </location>
</feature>
<gene>
    <name evidence="9" type="primary">napG</name>
    <name evidence="9" type="ORF">SIID45300_02848</name>
</gene>
<reference evidence="9 10" key="1">
    <citation type="submission" date="2024-05" db="EMBL/GenBank/DDBJ databases">
        <authorList>
            <consortium name="Candidatus Magnetaquicoccaceae bacterium FCR-1 genome sequencing consortium"/>
            <person name="Shimoshige H."/>
            <person name="Shimamura S."/>
            <person name="Taoka A."/>
            <person name="Kobayashi H."/>
            <person name="Maekawa T."/>
        </authorList>
    </citation>
    <scope>NUCLEOTIDE SEQUENCE [LARGE SCALE GENOMIC DNA]</scope>
    <source>
        <strain evidence="9 10">FCR-1</strain>
    </source>
</reference>
<dbReference type="CDD" id="cd16373">
    <property type="entry name" value="DMSOR_beta_like"/>
    <property type="match status" value="1"/>
</dbReference>
<protein>
    <submittedName>
        <fullName evidence="9">Ferredoxin-type protein NapG</fullName>
    </submittedName>
</protein>
<dbReference type="Pfam" id="PF12838">
    <property type="entry name" value="Fer4_7"/>
    <property type="match status" value="1"/>
</dbReference>